<dbReference type="InterPro" id="IPR034718">
    <property type="entry name" value="RlpA"/>
</dbReference>
<accession>A0A0M2PX05</accession>
<dbReference type="EMBL" id="AJTX02000006">
    <property type="protein sequence ID" value="KKI99213.1"/>
    <property type="molecule type" value="Genomic_DNA"/>
</dbReference>
<evidence type="ECO:0000256" key="2">
    <source>
        <dbReference type="ARBA" id="ARBA00023316"/>
    </source>
</evidence>
<evidence type="ECO:0000256" key="3">
    <source>
        <dbReference type="HAMAP-Rule" id="MF_02071"/>
    </source>
</evidence>
<dbReference type="RefSeq" id="WP_017712721.1">
    <property type="nucleotide sequence ID" value="NZ_KB235937.1"/>
</dbReference>
<dbReference type="PANTHER" id="PTHR34183:SF8">
    <property type="entry name" value="ENDOLYTIC PEPTIDOGLYCAN TRANSGLYCOSYLASE RLPA-RELATED"/>
    <property type="match status" value="1"/>
</dbReference>
<dbReference type="EC" id="4.2.2.-" evidence="3"/>
<comment type="similarity">
    <text evidence="3 4">Belongs to the RlpA family.</text>
</comment>
<reference evidence="7" key="1">
    <citation type="submission" date="2012-04" db="EMBL/GenBank/DDBJ databases">
        <authorList>
            <person name="Borisov I.G."/>
            <person name="Ivanikova N.V."/>
            <person name="Pinevich A.V."/>
        </authorList>
    </citation>
    <scope>NUCLEOTIDE SEQUENCE</scope>
    <source>
        <strain evidence="7">CALU 1027</strain>
    </source>
</reference>
<dbReference type="Proteomes" id="UP000034681">
    <property type="component" value="Unassembled WGS sequence"/>
</dbReference>
<organism evidence="7 8">
    <name type="scientific">Prochlorothrix hollandica PCC 9006 = CALU 1027</name>
    <dbReference type="NCBI Taxonomy" id="317619"/>
    <lineage>
        <taxon>Bacteria</taxon>
        <taxon>Bacillati</taxon>
        <taxon>Cyanobacteriota</taxon>
        <taxon>Cyanophyceae</taxon>
        <taxon>Prochlorotrichales</taxon>
        <taxon>Prochlorotrichaceae</taxon>
        <taxon>Prochlorothrix</taxon>
    </lineage>
</organism>
<dbReference type="GO" id="GO:0000270">
    <property type="term" value="P:peptidoglycan metabolic process"/>
    <property type="evidence" value="ECO:0007669"/>
    <property type="project" value="UniProtKB-UniRule"/>
</dbReference>
<feature type="domain" description="RlpA-like protein double-psi beta-barrel" evidence="6">
    <location>
        <begin position="337"/>
        <end position="424"/>
    </location>
</feature>
<dbReference type="AlphaFoldDB" id="A0A0M2PX05"/>
<protein>
    <recommendedName>
        <fullName evidence="3">Probable endolytic peptidoglycan transglycosylase RlpA</fullName>
        <ecNumber evidence="3">4.2.2.-</ecNumber>
    </recommendedName>
</protein>
<dbReference type="InterPro" id="IPR009009">
    <property type="entry name" value="RlpA-like_DPBB"/>
</dbReference>
<dbReference type="OrthoDB" id="9779128at2"/>
<dbReference type="PANTHER" id="PTHR34183">
    <property type="entry name" value="ENDOLYTIC PEPTIDOGLYCAN TRANSGLYCOSYLASE RLPA"/>
    <property type="match status" value="1"/>
</dbReference>
<dbReference type="HAMAP" id="MF_02071">
    <property type="entry name" value="RlpA"/>
    <property type="match status" value="1"/>
</dbReference>
<proteinExistence type="inferred from homology"/>
<evidence type="ECO:0000256" key="5">
    <source>
        <dbReference type="SAM" id="MobiDB-lite"/>
    </source>
</evidence>
<dbReference type="SUPFAM" id="SSF50685">
    <property type="entry name" value="Barwin-like endoglucanases"/>
    <property type="match status" value="1"/>
</dbReference>
<evidence type="ECO:0000313" key="8">
    <source>
        <dbReference type="Proteomes" id="UP000034681"/>
    </source>
</evidence>
<dbReference type="eggNOG" id="COG0797">
    <property type="taxonomic scope" value="Bacteria"/>
</dbReference>
<evidence type="ECO:0000256" key="4">
    <source>
        <dbReference type="RuleBase" id="RU003495"/>
    </source>
</evidence>
<comment type="caution">
    <text evidence="7">The sequence shown here is derived from an EMBL/GenBank/DDBJ whole genome shotgun (WGS) entry which is preliminary data.</text>
</comment>
<dbReference type="STRING" id="317619.GCA_000332315_02334"/>
<dbReference type="GO" id="GO:0008932">
    <property type="term" value="F:lytic endotransglycosylase activity"/>
    <property type="evidence" value="ECO:0007669"/>
    <property type="project" value="UniProtKB-UniRule"/>
</dbReference>
<feature type="region of interest" description="Disordered" evidence="5">
    <location>
        <begin position="144"/>
        <end position="173"/>
    </location>
</feature>
<keyword evidence="2 3" id="KW-0961">Cell wall biogenesis/degradation</keyword>
<dbReference type="InterPro" id="IPR012997">
    <property type="entry name" value="RplA"/>
</dbReference>
<dbReference type="Gene3D" id="2.40.40.10">
    <property type="entry name" value="RlpA-like domain"/>
    <property type="match status" value="1"/>
</dbReference>
<name>A0A0M2PX05_PROHO</name>
<keyword evidence="8" id="KW-1185">Reference proteome</keyword>
<evidence type="ECO:0000259" key="6">
    <source>
        <dbReference type="Pfam" id="PF03330"/>
    </source>
</evidence>
<dbReference type="InterPro" id="IPR036908">
    <property type="entry name" value="RlpA-like_sf"/>
</dbReference>
<feature type="region of interest" description="Disordered" evidence="5">
    <location>
        <begin position="41"/>
        <end position="82"/>
    </location>
</feature>
<dbReference type="CDD" id="cd22268">
    <property type="entry name" value="DPBB_RlpA-like"/>
    <property type="match status" value="1"/>
</dbReference>
<evidence type="ECO:0000256" key="1">
    <source>
        <dbReference type="ARBA" id="ARBA00023239"/>
    </source>
</evidence>
<gene>
    <name evidence="3" type="primary">rlpA</name>
    <name evidence="7" type="ORF">PROH_15815</name>
</gene>
<dbReference type="NCBIfam" id="TIGR00413">
    <property type="entry name" value="rlpA"/>
    <property type="match status" value="1"/>
</dbReference>
<keyword evidence="1 3" id="KW-0456">Lyase</keyword>
<dbReference type="GO" id="GO:0071555">
    <property type="term" value="P:cell wall organization"/>
    <property type="evidence" value="ECO:0007669"/>
    <property type="project" value="UniProtKB-KW"/>
</dbReference>
<dbReference type="Pfam" id="PF03330">
    <property type="entry name" value="DPBB_1"/>
    <property type="match status" value="1"/>
</dbReference>
<sequence>MSQKRLSGFTAALMVSTLGFVPVSRADQTQILAATTSIDVTTDSSLSPPDPQISLDPQDSLGSLGQRFVDPSETSQALEDARPGAVSSVVKVGTSQSTDQNSAPFTSLVAQVVPHSFDQYQAATLYIKNIPVITFLNPTVQVSDAPSGSAASGVDASETRKVSAPLKPSGATDAQAGTKAIAAAALDDAFLESATPVTESSTRPESGVDQHQDAVWRATNVAALLNYLNQDALDAESIQVRWNEDLEAYQVYRAKPGSGDADAASQADEDISPDQVVVTVDSHTISPDTTGDLAEDALQVANRLRRLLGNAPPLARVERPEPVIPAGSHLTVQQVIQGVASWYGPGFHGRLSANGEIYDQNALTAAHPSLPFGTQVQVTNLNTGQSVVVRINDRGPYVGNRVIDLSAAAAQYIGMVSTGVAPVRLDILQ</sequence>
<comment type="function">
    <text evidence="3">Lytic transglycosylase with a strong preference for naked glycan strands that lack stem peptides.</text>
</comment>
<evidence type="ECO:0000313" key="7">
    <source>
        <dbReference type="EMBL" id="KKI99213.1"/>
    </source>
</evidence>